<dbReference type="EMBL" id="LAZR01010132">
    <property type="protein sequence ID" value="KKM68642.1"/>
    <property type="molecule type" value="Genomic_DNA"/>
</dbReference>
<dbReference type="AlphaFoldDB" id="A0A0F9MHN4"/>
<accession>A0A0F9MHN4</accession>
<protein>
    <submittedName>
        <fullName evidence="1">Uncharacterized protein</fullName>
    </submittedName>
</protein>
<evidence type="ECO:0000313" key="1">
    <source>
        <dbReference type="EMBL" id="KKM68642.1"/>
    </source>
</evidence>
<name>A0A0F9MHN4_9ZZZZ</name>
<reference evidence="1" key="1">
    <citation type="journal article" date="2015" name="Nature">
        <title>Complex archaea that bridge the gap between prokaryotes and eukaryotes.</title>
        <authorList>
            <person name="Spang A."/>
            <person name="Saw J.H."/>
            <person name="Jorgensen S.L."/>
            <person name="Zaremba-Niedzwiedzka K."/>
            <person name="Martijn J."/>
            <person name="Lind A.E."/>
            <person name="van Eijk R."/>
            <person name="Schleper C."/>
            <person name="Guy L."/>
            <person name="Ettema T.J."/>
        </authorList>
    </citation>
    <scope>NUCLEOTIDE SEQUENCE</scope>
</reference>
<gene>
    <name evidence="1" type="ORF">LCGC14_1458780</name>
</gene>
<proteinExistence type="predicted"/>
<comment type="caution">
    <text evidence="1">The sequence shown here is derived from an EMBL/GenBank/DDBJ whole genome shotgun (WGS) entry which is preliminary data.</text>
</comment>
<sequence length="62" mass="7280">MEARDCYILLCATRELLTDLKRCGIFYYSAIEIDIHVDNSIDGEEFEEKINSLLEKINEHNE</sequence>
<organism evidence="1">
    <name type="scientific">marine sediment metagenome</name>
    <dbReference type="NCBI Taxonomy" id="412755"/>
    <lineage>
        <taxon>unclassified sequences</taxon>
        <taxon>metagenomes</taxon>
        <taxon>ecological metagenomes</taxon>
    </lineage>
</organism>